<dbReference type="GO" id="GO:0006396">
    <property type="term" value="P:RNA processing"/>
    <property type="evidence" value="ECO:0007669"/>
    <property type="project" value="InterPro"/>
</dbReference>
<dbReference type="GeneID" id="6339373"/>
<dbReference type="GO" id="GO:0005524">
    <property type="term" value="F:ATP binding"/>
    <property type="evidence" value="ECO:0007669"/>
    <property type="project" value="UniProtKB-KW"/>
</dbReference>
<dbReference type="GO" id="GO:0005634">
    <property type="term" value="C:nucleus"/>
    <property type="evidence" value="ECO:0007669"/>
    <property type="project" value="TreeGrafter"/>
</dbReference>
<feature type="binding site" evidence="1">
    <location>
        <position position="113"/>
    </location>
    <ligand>
        <name>ATP</name>
        <dbReference type="ChEBI" id="CHEBI:30616"/>
    </ligand>
</feature>
<evidence type="ECO:0000259" key="2">
    <source>
        <dbReference type="Pfam" id="PF01137"/>
    </source>
</evidence>
<protein>
    <recommendedName>
        <fullName evidence="2">RNA 3'-terminal phosphate cyclase domain-containing protein</fullName>
    </recommendedName>
</protein>
<dbReference type="InterPro" id="IPR036553">
    <property type="entry name" value="RPTC_insert"/>
</dbReference>
<dbReference type="GO" id="GO:0003963">
    <property type="term" value="F:RNA-3'-phosphate cyclase activity"/>
    <property type="evidence" value="ECO:0007669"/>
    <property type="project" value="TreeGrafter"/>
</dbReference>
<dbReference type="InterPro" id="IPR000228">
    <property type="entry name" value="RNA3'_term_phos_cyc"/>
</dbReference>
<dbReference type="Pfam" id="PF01137">
    <property type="entry name" value="RTC"/>
    <property type="match status" value="1"/>
</dbReference>
<dbReference type="PANTHER" id="PTHR11096">
    <property type="entry name" value="RNA 3' TERMINAL PHOSPHATE CYCLASE"/>
    <property type="match status" value="1"/>
</dbReference>
<reference evidence="3" key="1">
    <citation type="journal article" date="2018" name="BMC Genomics">
        <title>Comparative genomics of the wheat fungal pathogen Pyrenophora tritici-repentis reveals chromosomal variations and genome plasticity.</title>
        <authorList>
            <person name="Moolhuijzen P."/>
            <person name="See P.T."/>
            <person name="Hane J.K."/>
            <person name="Shi G."/>
            <person name="Liu Z."/>
            <person name="Oliver R.P."/>
            <person name="Moffat C.S."/>
        </authorList>
    </citation>
    <scope>NUCLEOTIDE SEQUENCE [LARGE SCALE GENOMIC DNA]</scope>
    <source>
        <strain evidence="3">M4</strain>
    </source>
</reference>
<dbReference type="InterPro" id="IPR037136">
    <property type="entry name" value="RNA3'_phos_cyclase_dom_sf"/>
</dbReference>
<evidence type="ECO:0000313" key="4">
    <source>
        <dbReference type="Proteomes" id="UP000245464"/>
    </source>
</evidence>
<dbReference type="EMBL" id="NQIK02000001">
    <property type="protein sequence ID" value="KAF7578356.1"/>
    <property type="molecule type" value="Genomic_DNA"/>
</dbReference>
<keyword evidence="1" id="KW-0547">Nucleotide-binding</keyword>
<organism evidence="3 4">
    <name type="scientific">Pyrenophora tritici-repentis</name>
    <dbReference type="NCBI Taxonomy" id="45151"/>
    <lineage>
        <taxon>Eukaryota</taxon>
        <taxon>Fungi</taxon>
        <taxon>Dikarya</taxon>
        <taxon>Ascomycota</taxon>
        <taxon>Pezizomycotina</taxon>
        <taxon>Dothideomycetes</taxon>
        <taxon>Pleosporomycetidae</taxon>
        <taxon>Pleosporales</taxon>
        <taxon>Pleosporineae</taxon>
        <taxon>Pleosporaceae</taxon>
        <taxon>Pyrenophora</taxon>
    </lineage>
</organism>
<evidence type="ECO:0000313" key="3">
    <source>
        <dbReference type="EMBL" id="KAF7578356.1"/>
    </source>
</evidence>
<sequence length="355" mass="38342">MSSAPSPIHLDGTTLEGGGQLLRIAIGLSALTKKAIAITSIRGKRHGGGGLKAQHLTSVQWLSLASNAQTIGAELKSKELTFTPNALHTPNAQSQAHIQIPQTTPGSITLILQAILPYILFSSYHSSPVYITITGGTNVSNSPSIDYTTQVLLPMLKLIGIPPISTQLHSRGWSQGAPVLGSVTFTITPLQAPLPAFDLTTRGAIISIKATILAPASSEQNFRDELGLMFEKRGSHFFDTEQTPNIEISFQDSHHEKRFYILLVAKMSSGIKLGRDWLYDRRVPSSSSFSHIPAMIAKVSSDLLAEIEHGGCADEWMRDQLVVFQALAKGESRVDGGYRGAERVEMSLHARTAVV</sequence>
<dbReference type="PANTHER" id="PTHR11096:SF0">
    <property type="entry name" value="RNA 3'-TERMINAL PHOSPHATE CYCLASE"/>
    <property type="match status" value="1"/>
</dbReference>
<dbReference type="PIRSF" id="PIRSF005378">
    <property type="entry name" value="RNA3'_term_phos_cycl_euk"/>
    <property type="match status" value="1"/>
</dbReference>
<dbReference type="Gene3D" id="3.30.360.20">
    <property type="entry name" value="RNA 3'-terminal phosphate cyclase, insert domain"/>
    <property type="match status" value="1"/>
</dbReference>
<dbReference type="Gene3D" id="3.65.10.20">
    <property type="entry name" value="RNA 3'-terminal phosphate cyclase domain"/>
    <property type="match status" value="1"/>
</dbReference>
<dbReference type="KEGG" id="ptrr:6339373"/>
<accession>A0A834SAK6</accession>
<dbReference type="RefSeq" id="XP_065965884.1">
    <property type="nucleotide sequence ID" value="XM_066103682.1"/>
</dbReference>
<evidence type="ECO:0000256" key="1">
    <source>
        <dbReference type="PIRSR" id="PIRSR005378-2"/>
    </source>
</evidence>
<dbReference type="SUPFAM" id="SSF55205">
    <property type="entry name" value="EPT/RTPC-like"/>
    <property type="match status" value="1"/>
</dbReference>
<proteinExistence type="predicted"/>
<keyword evidence="1" id="KW-0067">ATP-binding</keyword>
<gene>
    <name evidence="3" type="ORF">PtrM4_025960</name>
</gene>
<dbReference type="InterPro" id="IPR023797">
    <property type="entry name" value="RNA3'_phos_cyclase_dom"/>
</dbReference>
<dbReference type="InterPro" id="IPR013792">
    <property type="entry name" value="RNA3'P_cycl/enolpyr_Trfase_a/b"/>
</dbReference>
<dbReference type="AlphaFoldDB" id="A0A834SAK6"/>
<feature type="domain" description="RNA 3'-terminal phosphate cyclase" evidence="2">
    <location>
        <begin position="15"/>
        <end position="353"/>
    </location>
</feature>
<name>A0A834SAK6_9PLEO</name>
<comment type="caution">
    <text evidence="3">The sequence shown here is derived from an EMBL/GenBank/DDBJ whole genome shotgun (WGS) entry which is preliminary data.</text>
</comment>
<dbReference type="Proteomes" id="UP000245464">
    <property type="component" value="Chromosome 1"/>
</dbReference>